<evidence type="ECO:0000313" key="2">
    <source>
        <dbReference type="Proteomes" id="UP001567538"/>
    </source>
</evidence>
<keyword evidence="2" id="KW-1185">Reference proteome</keyword>
<proteinExistence type="predicted"/>
<name>A0ABD1G7G5_SALDI</name>
<dbReference type="AlphaFoldDB" id="A0ABD1G7G5"/>
<evidence type="ECO:0000313" key="1">
    <source>
        <dbReference type="EMBL" id="KAL1540070.1"/>
    </source>
</evidence>
<gene>
    <name evidence="1" type="ORF">AAHA92_24482</name>
</gene>
<dbReference type="EMBL" id="JBEAFC010000009">
    <property type="protein sequence ID" value="KAL1540070.1"/>
    <property type="molecule type" value="Genomic_DNA"/>
</dbReference>
<accession>A0ABD1G7G5</accession>
<organism evidence="1 2">
    <name type="scientific">Salvia divinorum</name>
    <name type="common">Maria pastora</name>
    <name type="synonym">Diviner's sage</name>
    <dbReference type="NCBI Taxonomy" id="28513"/>
    <lineage>
        <taxon>Eukaryota</taxon>
        <taxon>Viridiplantae</taxon>
        <taxon>Streptophyta</taxon>
        <taxon>Embryophyta</taxon>
        <taxon>Tracheophyta</taxon>
        <taxon>Spermatophyta</taxon>
        <taxon>Magnoliopsida</taxon>
        <taxon>eudicotyledons</taxon>
        <taxon>Gunneridae</taxon>
        <taxon>Pentapetalae</taxon>
        <taxon>asterids</taxon>
        <taxon>lamiids</taxon>
        <taxon>Lamiales</taxon>
        <taxon>Lamiaceae</taxon>
        <taxon>Nepetoideae</taxon>
        <taxon>Mentheae</taxon>
        <taxon>Salviinae</taxon>
        <taxon>Salvia</taxon>
        <taxon>Salvia subgen. Calosphace</taxon>
    </lineage>
</organism>
<comment type="caution">
    <text evidence="1">The sequence shown here is derived from an EMBL/GenBank/DDBJ whole genome shotgun (WGS) entry which is preliminary data.</text>
</comment>
<dbReference type="Proteomes" id="UP001567538">
    <property type="component" value="Unassembled WGS sequence"/>
</dbReference>
<protein>
    <submittedName>
        <fullName evidence="1">Uncharacterized protein</fullName>
    </submittedName>
</protein>
<reference evidence="1 2" key="1">
    <citation type="submission" date="2024-06" db="EMBL/GenBank/DDBJ databases">
        <title>A chromosome level genome sequence of Diviner's sage (Salvia divinorum).</title>
        <authorList>
            <person name="Ford S.A."/>
            <person name="Ro D.-K."/>
            <person name="Ness R.W."/>
            <person name="Phillips M.A."/>
        </authorList>
    </citation>
    <scope>NUCLEOTIDE SEQUENCE [LARGE SCALE GENOMIC DNA]</scope>
    <source>
        <strain evidence="1">SAF-2024a</strain>
        <tissue evidence="1">Leaf</tissue>
    </source>
</reference>
<sequence>MRVECGVIVHKEDWAFVLCKQRSWSWSRPPNLNETASAQTKSPFFGKLLLINIYIFREKYDNVARSE</sequence>